<sequence>MYRKYEVDGFHLEINDRFISKYTGKPFIEIGSKQELVGKIERDNIVLEITYMGFGKLIHKRTNQSYNDLLLSKDQWEKVKAHFTMYPTYYCFQPIGLDLCIYEAGIEVKRVELPYKQIEPTIEEIMLILFVQHVACKPAAELNEIRKRSKVC</sequence>
<proteinExistence type="predicted"/>
<dbReference type="EMBL" id="CP113528">
    <property type="protein sequence ID" value="WDV09210.1"/>
    <property type="molecule type" value="Genomic_DNA"/>
</dbReference>
<reference evidence="1" key="1">
    <citation type="submission" date="2022-11" db="EMBL/GenBank/DDBJ databases">
        <title>Lysinibacillus irui.</title>
        <authorList>
            <person name="Akintayo S.O."/>
        </authorList>
    </citation>
    <scope>NUCLEOTIDE SEQUENCE</scope>
    <source>
        <strain evidence="1">IRB4-01</strain>
        <plasmid evidence="1">unnamed</plasmid>
    </source>
</reference>
<geneLocation type="plasmid" evidence="1 2">
    <name>unnamed</name>
</geneLocation>
<keyword evidence="1" id="KW-0614">Plasmid</keyword>
<organism evidence="1 2">
    <name type="scientific">Lysinibacillus irui</name>
    <dbReference type="NCBI Taxonomy" id="2998077"/>
    <lineage>
        <taxon>Bacteria</taxon>
        <taxon>Bacillati</taxon>
        <taxon>Bacillota</taxon>
        <taxon>Bacilli</taxon>
        <taxon>Bacillales</taxon>
        <taxon>Bacillaceae</taxon>
        <taxon>Lysinibacillus</taxon>
    </lineage>
</organism>
<evidence type="ECO:0000313" key="2">
    <source>
        <dbReference type="Proteomes" id="UP001219585"/>
    </source>
</evidence>
<dbReference type="RefSeq" id="WP_274797431.1">
    <property type="nucleotide sequence ID" value="NZ_CP113528.1"/>
</dbReference>
<protein>
    <submittedName>
        <fullName evidence="1">Uncharacterized protein</fullName>
    </submittedName>
</protein>
<accession>A0AAJ5RQK7</accession>
<gene>
    <name evidence="1" type="ORF">OU989_23265</name>
</gene>
<dbReference type="Proteomes" id="UP001219585">
    <property type="component" value="Plasmid unnamed"/>
</dbReference>
<dbReference type="KEGG" id="liu:OU989_23265"/>
<dbReference type="AlphaFoldDB" id="A0AAJ5RQK7"/>
<name>A0AAJ5RQK7_9BACI</name>
<evidence type="ECO:0000313" key="1">
    <source>
        <dbReference type="EMBL" id="WDV09210.1"/>
    </source>
</evidence>